<dbReference type="HOGENOM" id="CLU_010186_3_0_2"/>
<evidence type="ECO:0000256" key="1">
    <source>
        <dbReference type="ARBA" id="ARBA00001946"/>
    </source>
</evidence>
<dbReference type="EMBL" id="CP002590">
    <property type="protein sequence ID" value="AEA12454.1"/>
    <property type="molecule type" value="Genomic_DNA"/>
</dbReference>
<comment type="similarity">
    <text evidence="3">Belongs to the MoeA family.</text>
</comment>
<dbReference type="Gene3D" id="3.40.980.10">
    <property type="entry name" value="MoaB/Mog-like domain"/>
    <property type="match status" value="1"/>
</dbReference>
<dbReference type="Proteomes" id="UP000008138">
    <property type="component" value="Chromosome"/>
</dbReference>
<dbReference type="GO" id="GO:0005737">
    <property type="term" value="C:cytoplasm"/>
    <property type="evidence" value="ECO:0007669"/>
    <property type="project" value="TreeGrafter"/>
</dbReference>
<dbReference type="Gene3D" id="3.40.190.10">
    <property type="entry name" value="Periplasmic binding protein-like II"/>
    <property type="match status" value="1"/>
</dbReference>
<protein>
    <recommendedName>
        <fullName evidence="4">molybdopterin molybdotransferase</fullName>
        <ecNumber evidence="4">2.10.1.1</ecNumber>
    </recommendedName>
</protein>
<evidence type="ECO:0000256" key="5">
    <source>
        <dbReference type="ARBA" id="ARBA00022505"/>
    </source>
</evidence>
<dbReference type="Pfam" id="PF03454">
    <property type="entry name" value="MoeA_C"/>
    <property type="match status" value="1"/>
</dbReference>
<dbReference type="UniPathway" id="UPA00344"/>
<keyword evidence="6" id="KW-0808">Transferase</keyword>
<evidence type="ECO:0000256" key="9">
    <source>
        <dbReference type="ARBA" id="ARBA00023150"/>
    </source>
</evidence>
<keyword evidence="5" id="KW-0500">Molybdenum</keyword>
<name>F2L609_THEU7</name>
<dbReference type="GO" id="GO:0006777">
    <property type="term" value="P:Mo-molybdopterin cofactor biosynthetic process"/>
    <property type="evidence" value="ECO:0007669"/>
    <property type="project" value="UniProtKB-KW"/>
</dbReference>
<dbReference type="FunFam" id="3.40.980.10:FF:000004">
    <property type="entry name" value="Molybdopterin molybdenumtransferase"/>
    <property type="match status" value="1"/>
</dbReference>
<evidence type="ECO:0000256" key="4">
    <source>
        <dbReference type="ARBA" id="ARBA00013269"/>
    </source>
</evidence>
<evidence type="ECO:0000313" key="13">
    <source>
        <dbReference type="Proteomes" id="UP000008138"/>
    </source>
</evidence>
<dbReference type="SUPFAM" id="SSF63867">
    <property type="entry name" value="MoeA C-terminal domain-like"/>
    <property type="match status" value="1"/>
</dbReference>
<dbReference type="EC" id="2.10.1.1" evidence="4"/>
<dbReference type="InterPro" id="IPR005110">
    <property type="entry name" value="MoeA_linker/N"/>
</dbReference>
<dbReference type="CDD" id="cd00887">
    <property type="entry name" value="MoeA"/>
    <property type="match status" value="1"/>
</dbReference>
<dbReference type="GO" id="GO:0061599">
    <property type="term" value="F:molybdopterin molybdotransferase activity"/>
    <property type="evidence" value="ECO:0007669"/>
    <property type="project" value="UniProtKB-EC"/>
</dbReference>
<organism evidence="12 13">
    <name type="scientific">Thermoproteus uzoniensis (strain 768-20)</name>
    <dbReference type="NCBI Taxonomy" id="999630"/>
    <lineage>
        <taxon>Archaea</taxon>
        <taxon>Thermoproteota</taxon>
        <taxon>Thermoprotei</taxon>
        <taxon>Thermoproteales</taxon>
        <taxon>Thermoproteaceae</taxon>
        <taxon>Thermoproteus</taxon>
    </lineage>
</organism>
<dbReference type="NCBIfam" id="TIGR00177">
    <property type="entry name" value="molyb_syn"/>
    <property type="match status" value="1"/>
</dbReference>
<comment type="catalytic activity">
    <reaction evidence="10">
        <text>adenylyl-molybdopterin + molybdate = Mo-molybdopterin + AMP + H(+)</text>
        <dbReference type="Rhea" id="RHEA:35047"/>
        <dbReference type="ChEBI" id="CHEBI:15378"/>
        <dbReference type="ChEBI" id="CHEBI:36264"/>
        <dbReference type="ChEBI" id="CHEBI:62727"/>
        <dbReference type="ChEBI" id="CHEBI:71302"/>
        <dbReference type="ChEBI" id="CHEBI:456215"/>
        <dbReference type="EC" id="2.10.1.1"/>
    </reaction>
</comment>
<dbReference type="InterPro" id="IPR005111">
    <property type="entry name" value="MoeA_C_domain_IV"/>
</dbReference>
<reference key="2">
    <citation type="submission" date="2011-03" db="EMBL/GenBank/DDBJ databases">
        <title>Complete genome sequence of the thermoacidophilic crenarchaeon Thermoproteus uzoniensis 768-20.</title>
        <authorList>
            <person name="Mardanov A.V."/>
            <person name="Gumerov V.M."/>
            <person name="Beletsky A.V."/>
            <person name="Prokofeva M.I."/>
            <person name="Bonch-Osmolovskaya E.A."/>
            <person name="Ravin N.V."/>
            <person name="Skryabin K.G."/>
        </authorList>
    </citation>
    <scope>NUCLEOTIDE SEQUENCE</scope>
    <source>
        <strain>768-20</strain>
    </source>
</reference>
<dbReference type="Pfam" id="PF12727">
    <property type="entry name" value="PBP_like"/>
    <property type="match status" value="1"/>
</dbReference>
<dbReference type="FunFam" id="2.40.340.10:FF:000005">
    <property type="entry name" value="Molybdopterin molybdenumtransferase MoeA"/>
    <property type="match status" value="1"/>
</dbReference>
<dbReference type="FunFam" id="2.170.190.11:FF:000001">
    <property type="entry name" value="Molybdopterin molybdenumtransferase"/>
    <property type="match status" value="1"/>
</dbReference>
<dbReference type="KEGG" id="tuz:TUZN_0971"/>
<accession>F2L609</accession>
<keyword evidence="9" id="KW-0501">Molybdenum cofactor biosynthesis</keyword>
<dbReference type="RefSeq" id="WP_013679790.1">
    <property type="nucleotide sequence ID" value="NC_015315.1"/>
</dbReference>
<evidence type="ECO:0000256" key="2">
    <source>
        <dbReference type="ARBA" id="ARBA00005046"/>
    </source>
</evidence>
<dbReference type="PANTHER" id="PTHR10192">
    <property type="entry name" value="MOLYBDOPTERIN BIOSYNTHESIS PROTEIN"/>
    <property type="match status" value="1"/>
</dbReference>
<keyword evidence="7" id="KW-0479">Metal-binding</keyword>
<dbReference type="STRING" id="999630.TUZN_0971"/>
<dbReference type="SUPFAM" id="SSF63882">
    <property type="entry name" value="MoeA N-terminal region -like"/>
    <property type="match status" value="1"/>
</dbReference>
<comment type="cofactor">
    <cofactor evidence="1">
        <name>Mg(2+)</name>
        <dbReference type="ChEBI" id="CHEBI:18420"/>
    </cofactor>
</comment>
<evidence type="ECO:0000256" key="8">
    <source>
        <dbReference type="ARBA" id="ARBA00022842"/>
    </source>
</evidence>
<dbReference type="GeneID" id="10360503"/>
<dbReference type="FunFam" id="3.40.190.10:FF:000566">
    <property type="entry name" value="Molybdenum cofactor biosynthesis protein"/>
    <property type="match status" value="1"/>
</dbReference>
<gene>
    <name evidence="12" type="ordered locus">TUZN_0971</name>
</gene>
<keyword evidence="13" id="KW-1185">Reference proteome</keyword>
<dbReference type="InterPro" id="IPR038987">
    <property type="entry name" value="MoeA-like"/>
</dbReference>
<evidence type="ECO:0000256" key="7">
    <source>
        <dbReference type="ARBA" id="ARBA00022723"/>
    </source>
</evidence>
<comment type="pathway">
    <text evidence="2">Cofactor biosynthesis; molybdopterin biosynthesis.</text>
</comment>
<dbReference type="SUPFAM" id="SSF53218">
    <property type="entry name" value="Molybdenum cofactor biosynthesis proteins"/>
    <property type="match status" value="1"/>
</dbReference>
<evidence type="ECO:0000259" key="11">
    <source>
        <dbReference type="SMART" id="SM00852"/>
    </source>
</evidence>
<dbReference type="Gene3D" id="2.40.340.10">
    <property type="entry name" value="MoeA, C-terminal, domain IV"/>
    <property type="match status" value="1"/>
</dbReference>
<evidence type="ECO:0000256" key="6">
    <source>
        <dbReference type="ARBA" id="ARBA00022679"/>
    </source>
</evidence>
<dbReference type="InterPro" id="IPR036688">
    <property type="entry name" value="MoeA_C_domain_IV_sf"/>
</dbReference>
<dbReference type="SUPFAM" id="SSF53850">
    <property type="entry name" value="Periplasmic binding protein-like II"/>
    <property type="match status" value="1"/>
</dbReference>
<dbReference type="InterPro" id="IPR024370">
    <property type="entry name" value="PBP_domain"/>
</dbReference>
<dbReference type="InterPro" id="IPR036135">
    <property type="entry name" value="MoeA_linker/N_sf"/>
</dbReference>
<dbReference type="Gene3D" id="2.170.190.11">
    <property type="entry name" value="Molybdopterin biosynthesis moea protein, domain 3"/>
    <property type="match status" value="1"/>
</dbReference>
<keyword evidence="8" id="KW-0460">Magnesium</keyword>
<dbReference type="PANTHER" id="PTHR10192:SF5">
    <property type="entry name" value="GEPHYRIN"/>
    <property type="match status" value="1"/>
</dbReference>
<evidence type="ECO:0000313" key="12">
    <source>
        <dbReference type="EMBL" id="AEA12454.1"/>
    </source>
</evidence>
<dbReference type="GO" id="GO:0046872">
    <property type="term" value="F:metal ion binding"/>
    <property type="evidence" value="ECO:0007669"/>
    <property type="project" value="UniProtKB-KW"/>
</dbReference>
<dbReference type="eggNOG" id="arCOG00217">
    <property type="taxonomic scope" value="Archaea"/>
</dbReference>
<reference evidence="12 13" key="1">
    <citation type="journal article" date="2011" name="J. Bacteriol.">
        <title>Complete genome sequence of the thermoacidophilic crenarchaeon Thermoproteus uzoniensis 768-20.</title>
        <authorList>
            <person name="Mardanov A.V."/>
            <person name="Gumerov V.M."/>
            <person name="Beletsky A.V."/>
            <person name="Prokofeva M.I."/>
            <person name="Bonch-Osmolovskaya E.A."/>
            <person name="Ravin N.V."/>
            <person name="Skryabin K.G."/>
        </authorList>
    </citation>
    <scope>NUCLEOTIDE SEQUENCE [LARGE SCALE GENOMIC DNA]</scope>
    <source>
        <strain evidence="12 13">768-20</strain>
    </source>
</reference>
<dbReference type="NCBIfam" id="NF045515">
    <property type="entry name" value="Glp_gephyrin"/>
    <property type="match status" value="1"/>
</dbReference>
<proteinExistence type="inferred from homology"/>
<feature type="domain" description="MoaB/Mog" evidence="11">
    <location>
        <begin position="188"/>
        <end position="325"/>
    </location>
</feature>
<dbReference type="OrthoDB" id="31371at2157"/>
<dbReference type="AlphaFoldDB" id="F2L609"/>
<dbReference type="Pfam" id="PF00994">
    <property type="entry name" value="MoCF_biosynth"/>
    <property type="match status" value="1"/>
</dbReference>
<evidence type="ECO:0000256" key="10">
    <source>
        <dbReference type="ARBA" id="ARBA00047317"/>
    </source>
</evidence>
<dbReference type="SMART" id="SM00852">
    <property type="entry name" value="MoCF_biosynth"/>
    <property type="match status" value="1"/>
</dbReference>
<evidence type="ECO:0000256" key="3">
    <source>
        <dbReference type="ARBA" id="ARBA00010763"/>
    </source>
</evidence>
<dbReference type="InterPro" id="IPR001453">
    <property type="entry name" value="MoaB/Mog_dom"/>
</dbReference>
<sequence length="641" mass="69056">MEKRVIFHDLITLDEAVEALMRLAKPLGVEEVPLEEAYGRVLAEDVYSPVDVPPFDRSTVDGYAVLSADLAGASELLPVSLKLKGRVEAGGFPDFELSRGEAAEVATGAPIPRGADSVVMVEYTSERGGTVTVYRSAYPGENIMPAGSDFSAGELLLRRCTKLTQREIGVLAAAGFRKVEVFRRPKVAIISTGDELEEPGAPLRPGKLYDVNTFSIAAAVAEAGGAPIIVGRVPDDPSAYRKALEEALAKADVVLISGGTSAGMADLTYRILGEFGRILFHGIKVRPGKPTVAAEAGGKLVVGLPGYPSSALMIFHAVVRPALLAMQCMRPEPPAVYKARLSVKTEGAKGRRSLYPVVLIDKGGEMAAYPLNAESGAISVLARADGYVVIPEDVEFLDEGEVVEVRLFERYRPASLYFIGSNDILLDRILARFDVKAVYVGSMGGILAVKRGEADLAGTHMLDPETGEYNVPVVRKLGVKDAVLVRGFAREQGLVVARGNPKRIKGFEDLLRSDVVMVNRSRGTGTRTLLDLNLERIARSRGVSLEELARSIRGYTYEVRTHTAVAAAVAQGRADVGLAIRYAAELYGLDFIPVGWEIYDLLVRRDALPRARPLIEAVKSVEDLPPGYKKLPETGEVIAEF</sequence>
<dbReference type="InterPro" id="IPR036425">
    <property type="entry name" value="MoaB/Mog-like_dom_sf"/>
</dbReference>
<dbReference type="NCBIfam" id="NF011068">
    <property type="entry name" value="PRK14498.1"/>
    <property type="match status" value="1"/>
</dbReference>
<dbReference type="Gene3D" id="3.90.105.10">
    <property type="entry name" value="Molybdopterin biosynthesis moea protein, domain 2"/>
    <property type="match status" value="1"/>
</dbReference>
<dbReference type="Pfam" id="PF03453">
    <property type="entry name" value="MoeA_N"/>
    <property type="match status" value="1"/>
</dbReference>